<dbReference type="HOGENOM" id="CLU_137803_0_0_7"/>
<name>A0A0H3PDB7_CAMJJ</name>
<organism evidence="2 3">
    <name type="scientific">Campylobacter jejuni subsp. jejuni serotype O:23/36 (strain 81-176)</name>
    <dbReference type="NCBI Taxonomy" id="354242"/>
    <lineage>
        <taxon>Bacteria</taxon>
        <taxon>Pseudomonadati</taxon>
        <taxon>Campylobacterota</taxon>
        <taxon>Epsilonproteobacteria</taxon>
        <taxon>Campylobacterales</taxon>
        <taxon>Campylobacteraceae</taxon>
        <taxon>Campylobacter</taxon>
    </lineage>
</organism>
<evidence type="ECO:0000256" key="1">
    <source>
        <dbReference type="SAM" id="Phobius"/>
    </source>
</evidence>
<keyword evidence="1" id="KW-0812">Transmembrane</keyword>
<protein>
    <submittedName>
        <fullName evidence="2">Membrane protein, putative</fullName>
    </submittedName>
</protein>
<feature type="transmembrane region" description="Helical" evidence="1">
    <location>
        <begin position="80"/>
        <end position="101"/>
    </location>
</feature>
<dbReference type="AlphaFoldDB" id="A0A0H3PDB7"/>
<sequence>MKKFKEFSLRFLFKVSEQPVLIRDLLEANALFNDGMLVDPSKLNFNFKILNSYIYFGVFCAVILLPLLLITHYFLTKLDFHISIVSAVMVTACVFIGYDIFKVYTRKIISKKIIQKAWALHFPYFAYEKYSTMAGEFYKEALKEEIPKANLEQYVLDKIIHSK</sequence>
<accession>A0A0H3PDB7</accession>
<proteinExistence type="predicted"/>
<keyword evidence="1" id="KW-0472">Membrane</keyword>
<feature type="transmembrane region" description="Helical" evidence="1">
    <location>
        <begin position="53"/>
        <end position="74"/>
    </location>
</feature>
<dbReference type="eggNOG" id="ENOG50318BT">
    <property type="taxonomic scope" value="Bacteria"/>
</dbReference>
<evidence type="ECO:0000313" key="2">
    <source>
        <dbReference type="EMBL" id="EAQ72376.1"/>
    </source>
</evidence>
<evidence type="ECO:0000313" key="3">
    <source>
        <dbReference type="Proteomes" id="UP000000646"/>
    </source>
</evidence>
<dbReference type="Proteomes" id="UP000000646">
    <property type="component" value="Chromosome"/>
</dbReference>
<gene>
    <name evidence="2" type="ordered locus">CJJ81176_0714</name>
</gene>
<keyword evidence="1" id="KW-1133">Transmembrane helix</keyword>
<dbReference type="EMBL" id="CP000538">
    <property type="protein sequence ID" value="EAQ72376.1"/>
    <property type="molecule type" value="Genomic_DNA"/>
</dbReference>
<dbReference type="KEGG" id="cjj:CJJ81176_0714"/>
<dbReference type="RefSeq" id="WP_002852223.1">
    <property type="nucleotide sequence ID" value="NC_008787.1"/>
</dbReference>
<reference evidence="3" key="1">
    <citation type="submission" date="2006-12" db="EMBL/GenBank/DDBJ databases">
        <authorList>
            <person name="Fouts D.E."/>
            <person name="Nelson K.E."/>
            <person name="Sebastian Y."/>
        </authorList>
    </citation>
    <scope>NUCLEOTIDE SEQUENCE [LARGE SCALE GENOMIC DNA]</scope>
    <source>
        <strain evidence="3">81-176</strain>
    </source>
</reference>